<evidence type="ECO:0000256" key="6">
    <source>
        <dbReference type="HAMAP-Rule" id="MF_01208"/>
    </source>
</evidence>
<reference evidence="8 9" key="1">
    <citation type="journal article" date="2015" name="Genome Announc.">
        <title>Expanding the biotechnology potential of lactobacilli through comparative genomics of 213 strains and associated genera.</title>
        <authorList>
            <person name="Sun Z."/>
            <person name="Harris H.M."/>
            <person name="McCann A."/>
            <person name="Guo C."/>
            <person name="Argimon S."/>
            <person name="Zhang W."/>
            <person name="Yang X."/>
            <person name="Jeffery I.B."/>
            <person name="Cooney J.C."/>
            <person name="Kagawa T.F."/>
            <person name="Liu W."/>
            <person name="Song Y."/>
            <person name="Salvetti E."/>
            <person name="Wrobel A."/>
            <person name="Rasinkangas P."/>
            <person name="Parkhill J."/>
            <person name="Rea M.C."/>
            <person name="O'Sullivan O."/>
            <person name="Ritari J."/>
            <person name="Douillard F.P."/>
            <person name="Paul Ross R."/>
            <person name="Yang R."/>
            <person name="Briner A.E."/>
            <person name="Felis G.E."/>
            <person name="de Vos W.M."/>
            <person name="Barrangou R."/>
            <person name="Klaenhammer T.R."/>
            <person name="Caufield P.W."/>
            <person name="Cui Y."/>
            <person name="Zhang H."/>
            <person name="O'Toole P.W."/>
        </authorList>
    </citation>
    <scope>NUCLEOTIDE SEQUENCE [LARGE SCALE GENOMIC DNA]</scope>
    <source>
        <strain evidence="8 9">DSM 15814</strain>
    </source>
</reference>
<protein>
    <recommendedName>
        <fullName evidence="2 6">Orotate phosphoribosyltransferase</fullName>
        <shortName evidence="6">OPRT</shortName>
        <shortName evidence="6">OPRTase</shortName>
        <ecNumber evidence="2 6">2.4.2.10</ecNumber>
    </recommendedName>
</protein>
<dbReference type="Pfam" id="PF00156">
    <property type="entry name" value="Pribosyltran"/>
    <property type="match status" value="1"/>
</dbReference>
<evidence type="ECO:0000256" key="1">
    <source>
        <dbReference type="ARBA" id="ARBA00004889"/>
    </source>
</evidence>
<dbReference type="PANTHER" id="PTHR19278:SF9">
    <property type="entry name" value="URIDINE 5'-MONOPHOSPHATE SYNTHASE"/>
    <property type="match status" value="1"/>
</dbReference>
<comment type="catalytic activity">
    <reaction evidence="6">
        <text>orotidine 5'-phosphate + diphosphate = orotate + 5-phospho-alpha-D-ribose 1-diphosphate</text>
        <dbReference type="Rhea" id="RHEA:10380"/>
        <dbReference type="ChEBI" id="CHEBI:30839"/>
        <dbReference type="ChEBI" id="CHEBI:33019"/>
        <dbReference type="ChEBI" id="CHEBI:57538"/>
        <dbReference type="ChEBI" id="CHEBI:58017"/>
        <dbReference type="EC" id="2.4.2.10"/>
    </reaction>
</comment>
<sequence length="224" mass="24283">MTNVDNTSNANKTDLTETIITELLAIKAVKVSPNQPFQYASGMISPVYTDLRMTISYPELRQHIATGLTALIKRQYPDATVIAGVATAGIPHAAWVAEALSLPLIYVRSHPKDHGTGKQIEGALSSKDHVVLIDDLISTGGSVLGAAKAVGATGARVDGVVSVFSYDLPDAKTNFKQAKTSLTPLLDYHLLLEHLTNHHELSEVDCKLAKAWHNDPWHWQPVSM</sequence>
<dbReference type="OrthoDB" id="9802134at2"/>
<dbReference type="eggNOG" id="COG0461">
    <property type="taxonomic scope" value="Bacteria"/>
</dbReference>
<dbReference type="InterPro" id="IPR004467">
    <property type="entry name" value="Or_phspho_trans_dom"/>
</dbReference>
<dbReference type="GO" id="GO:0004588">
    <property type="term" value="F:orotate phosphoribosyltransferase activity"/>
    <property type="evidence" value="ECO:0007669"/>
    <property type="project" value="UniProtKB-UniRule"/>
</dbReference>
<dbReference type="InterPro" id="IPR029057">
    <property type="entry name" value="PRTase-like"/>
</dbReference>
<evidence type="ECO:0000313" key="9">
    <source>
        <dbReference type="Proteomes" id="UP000051999"/>
    </source>
</evidence>
<dbReference type="UniPathway" id="UPA00070">
    <property type="reaction ID" value="UER00119"/>
</dbReference>
<dbReference type="CDD" id="cd06223">
    <property type="entry name" value="PRTases_typeI"/>
    <property type="match status" value="1"/>
</dbReference>
<dbReference type="GO" id="GO:0000287">
    <property type="term" value="F:magnesium ion binding"/>
    <property type="evidence" value="ECO:0007669"/>
    <property type="project" value="UniProtKB-UniRule"/>
</dbReference>
<name>A0A0R1RKU4_9LACO</name>
<feature type="binding site" evidence="6">
    <location>
        <position position="108"/>
    </location>
    <ligand>
        <name>5-phospho-alpha-D-ribose 1-diphosphate</name>
        <dbReference type="ChEBI" id="CHEBI:58017"/>
        <note>ligand shared between dimeric partners</note>
    </ligand>
</feature>
<evidence type="ECO:0000256" key="3">
    <source>
        <dbReference type="ARBA" id="ARBA00022676"/>
    </source>
</evidence>
<dbReference type="EMBL" id="AZFF01000002">
    <property type="protein sequence ID" value="KRL56857.1"/>
    <property type="molecule type" value="Genomic_DNA"/>
</dbReference>
<keyword evidence="5 6" id="KW-0665">Pyrimidine biosynthesis</keyword>
<comment type="function">
    <text evidence="6">Catalyzes the transfer of a ribosyl phosphate group from 5-phosphoribose 1-diphosphate to orotate, leading to the formation of orotidine monophosphate (OMP).</text>
</comment>
<comment type="similarity">
    <text evidence="6">Belongs to the purine/pyrimidine phosphoribosyltransferase family. PyrE subfamily.</text>
</comment>
<keyword evidence="3 6" id="KW-0328">Glycosyltransferase</keyword>
<feature type="binding site" evidence="6">
    <location>
        <position position="114"/>
    </location>
    <ligand>
        <name>5-phospho-alpha-D-ribose 1-diphosphate</name>
        <dbReference type="ChEBI" id="CHEBI:58017"/>
        <note>ligand shared between dimeric partners</note>
    </ligand>
</feature>
<dbReference type="PATRIC" id="fig|1114972.6.peg.1166"/>
<evidence type="ECO:0000259" key="7">
    <source>
        <dbReference type="Pfam" id="PF00156"/>
    </source>
</evidence>
<feature type="domain" description="Phosphoribosyltransferase" evidence="7">
    <location>
        <begin position="79"/>
        <end position="157"/>
    </location>
</feature>
<organism evidence="8 9">
    <name type="scientific">Furfurilactobacillus rossiae DSM 15814</name>
    <dbReference type="NCBI Taxonomy" id="1114972"/>
    <lineage>
        <taxon>Bacteria</taxon>
        <taxon>Bacillati</taxon>
        <taxon>Bacillota</taxon>
        <taxon>Bacilli</taxon>
        <taxon>Lactobacillales</taxon>
        <taxon>Lactobacillaceae</taxon>
        <taxon>Furfurilactobacillus</taxon>
    </lineage>
</organism>
<keyword evidence="6" id="KW-0460">Magnesium</keyword>
<dbReference type="RefSeq" id="WP_017262447.1">
    <property type="nucleotide sequence ID" value="NZ_AUAW01000004.1"/>
</dbReference>
<feature type="binding site" evidence="6">
    <location>
        <position position="138"/>
    </location>
    <ligand>
        <name>orotate</name>
        <dbReference type="ChEBI" id="CHEBI:30839"/>
    </ligand>
</feature>
<proteinExistence type="inferred from homology"/>
<dbReference type="NCBIfam" id="TIGR00336">
    <property type="entry name" value="pyrE"/>
    <property type="match status" value="1"/>
</dbReference>
<comment type="caution">
    <text evidence="6">Lacks conserved residue(s) required for the propagation of feature annotation.</text>
</comment>
<accession>A0A0R1RKU4</accession>
<dbReference type="PANTHER" id="PTHR19278">
    <property type="entry name" value="OROTATE PHOSPHORIBOSYLTRANSFERASE"/>
    <property type="match status" value="1"/>
</dbReference>
<dbReference type="AlphaFoldDB" id="A0A0R1RKU4"/>
<dbReference type="Proteomes" id="UP000051999">
    <property type="component" value="Unassembled WGS sequence"/>
</dbReference>
<dbReference type="Gene3D" id="3.40.50.2020">
    <property type="match status" value="1"/>
</dbReference>
<dbReference type="STRING" id="1114972.FD35_GL001151"/>
<feature type="binding site" description="in other chain" evidence="6">
    <location>
        <begin position="134"/>
        <end position="142"/>
    </location>
    <ligand>
        <name>5-phospho-alpha-D-ribose 1-diphosphate</name>
        <dbReference type="ChEBI" id="CHEBI:58017"/>
        <note>ligand shared between dimeric partners</note>
    </ligand>
</feature>
<gene>
    <name evidence="6" type="primary">pyrE</name>
    <name evidence="8" type="ORF">FD35_GL001151</name>
</gene>
<comment type="subunit">
    <text evidence="6">Homodimer.</text>
</comment>
<feature type="binding site" evidence="6">
    <location>
        <position position="112"/>
    </location>
    <ligand>
        <name>5-phospho-alpha-D-ribose 1-diphosphate</name>
        <dbReference type="ChEBI" id="CHEBI:58017"/>
        <note>ligand shared between dimeric partners</note>
    </ligand>
</feature>
<evidence type="ECO:0000256" key="4">
    <source>
        <dbReference type="ARBA" id="ARBA00022679"/>
    </source>
</evidence>
<evidence type="ECO:0000256" key="5">
    <source>
        <dbReference type="ARBA" id="ARBA00022975"/>
    </source>
</evidence>
<evidence type="ECO:0000313" key="8">
    <source>
        <dbReference type="EMBL" id="KRL56857.1"/>
    </source>
</evidence>
<dbReference type="SUPFAM" id="SSF53271">
    <property type="entry name" value="PRTase-like"/>
    <property type="match status" value="1"/>
</dbReference>
<comment type="cofactor">
    <cofactor evidence="6">
        <name>Mg(2+)</name>
        <dbReference type="ChEBI" id="CHEBI:18420"/>
    </cofactor>
</comment>
<evidence type="ECO:0000256" key="2">
    <source>
        <dbReference type="ARBA" id="ARBA00011971"/>
    </source>
</evidence>
<dbReference type="GO" id="GO:0044205">
    <property type="term" value="P:'de novo' UMP biosynthetic process"/>
    <property type="evidence" value="ECO:0007669"/>
    <property type="project" value="UniProtKB-UniRule"/>
</dbReference>
<dbReference type="GO" id="GO:0019856">
    <property type="term" value="P:pyrimidine nucleobase biosynthetic process"/>
    <property type="evidence" value="ECO:0007669"/>
    <property type="project" value="TreeGrafter"/>
</dbReference>
<comment type="pathway">
    <text evidence="1 6">Pyrimidine metabolism; UMP biosynthesis via de novo pathway; UMP from orotate: step 1/2.</text>
</comment>
<dbReference type="EC" id="2.4.2.10" evidence="2 6"/>
<comment type="caution">
    <text evidence="8">The sequence shown here is derived from an EMBL/GenBank/DDBJ whole genome shotgun (WGS) entry which is preliminary data.</text>
</comment>
<dbReference type="InterPro" id="IPR023031">
    <property type="entry name" value="OPRT"/>
</dbReference>
<dbReference type="HAMAP" id="MF_01208">
    <property type="entry name" value="PyrE"/>
    <property type="match status" value="1"/>
</dbReference>
<keyword evidence="4 6" id="KW-0808">Transferase</keyword>
<keyword evidence="9" id="KW-1185">Reference proteome</keyword>
<dbReference type="InterPro" id="IPR000836">
    <property type="entry name" value="PRTase_dom"/>
</dbReference>